<dbReference type="AlphaFoldDB" id="A0A9P3G0R6"/>
<dbReference type="EMBL" id="BPQB01000005">
    <property type="protein sequence ID" value="GJE86868.1"/>
    <property type="molecule type" value="Genomic_DNA"/>
</dbReference>
<name>A0A9P3G0R6_9APHY</name>
<reference evidence="2 3" key="1">
    <citation type="submission" date="2021-08" db="EMBL/GenBank/DDBJ databases">
        <title>Draft Genome Sequence of Phanerochaete sordida strain YK-624.</title>
        <authorList>
            <person name="Mori T."/>
            <person name="Dohra H."/>
            <person name="Suzuki T."/>
            <person name="Kawagishi H."/>
            <person name="Hirai H."/>
        </authorList>
    </citation>
    <scope>NUCLEOTIDE SEQUENCE [LARGE SCALE GENOMIC DNA]</scope>
    <source>
        <strain evidence="2 3">YK-624</strain>
    </source>
</reference>
<protein>
    <submittedName>
        <fullName evidence="2">Uncharacterized protein</fullName>
    </submittedName>
</protein>
<evidence type="ECO:0000256" key="1">
    <source>
        <dbReference type="SAM" id="MobiDB-lite"/>
    </source>
</evidence>
<evidence type="ECO:0000313" key="2">
    <source>
        <dbReference type="EMBL" id="GJE86868.1"/>
    </source>
</evidence>
<organism evidence="2 3">
    <name type="scientific">Phanerochaete sordida</name>
    <dbReference type="NCBI Taxonomy" id="48140"/>
    <lineage>
        <taxon>Eukaryota</taxon>
        <taxon>Fungi</taxon>
        <taxon>Dikarya</taxon>
        <taxon>Basidiomycota</taxon>
        <taxon>Agaricomycotina</taxon>
        <taxon>Agaricomycetes</taxon>
        <taxon>Polyporales</taxon>
        <taxon>Phanerochaetaceae</taxon>
        <taxon>Phanerochaete</taxon>
    </lineage>
</organism>
<proteinExistence type="predicted"/>
<gene>
    <name evidence="2" type="ORF">PsYK624_029510</name>
</gene>
<evidence type="ECO:0000313" key="3">
    <source>
        <dbReference type="Proteomes" id="UP000703269"/>
    </source>
</evidence>
<accession>A0A9P3G0R6</accession>
<feature type="region of interest" description="Disordered" evidence="1">
    <location>
        <begin position="1"/>
        <end position="21"/>
    </location>
</feature>
<comment type="caution">
    <text evidence="2">The sequence shown here is derived from an EMBL/GenBank/DDBJ whole genome shotgun (WGS) entry which is preliminary data.</text>
</comment>
<keyword evidence="3" id="KW-1185">Reference proteome</keyword>
<sequence length="96" mass="10309">MMRAAMKQRISQANDDSARALKPGEAVAKLRRSEKVASPSWLSATRAASAASAHWKPEMATECSFPKTTTSAQADSIGGPSLGSLLDRVIAWHELR</sequence>
<dbReference type="Proteomes" id="UP000703269">
    <property type="component" value="Unassembled WGS sequence"/>
</dbReference>